<evidence type="ECO:0000256" key="3">
    <source>
        <dbReference type="ARBA" id="ARBA00023027"/>
    </source>
</evidence>
<dbReference type="InterPro" id="IPR036404">
    <property type="entry name" value="Jacalin-like_lectin_dom_sf"/>
</dbReference>
<dbReference type="SMART" id="SM00915">
    <property type="entry name" value="Jacalin"/>
    <property type="match status" value="4"/>
</dbReference>
<dbReference type="GO" id="GO:0030246">
    <property type="term" value="F:carbohydrate binding"/>
    <property type="evidence" value="ECO:0007669"/>
    <property type="project" value="UniProtKB-KW"/>
</dbReference>
<dbReference type="SUPFAM" id="SSF52200">
    <property type="entry name" value="Toll/Interleukin receptor TIR domain"/>
    <property type="match status" value="1"/>
</dbReference>
<reference evidence="7" key="2">
    <citation type="submission" date="2025-08" db="UniProtKB">
        <authorList>
            <consortium name="RefSeq"/>
        </authorList>
    </citation>
    <scope>IDENTIFICATION</scope>
    <source>
        <tissue evidence="7">Leaf</tissue>
    </source>
</reference>
<comment type="similarity">
    <text evidence="1">Belongs to the jacalin lectin family.</text>
</comment>
<evidence type="ECO:0000256" key="1">
    <source>
        <dbReference type="ARBA" id="ARBA00006568"/>
    </source>
</evidence>
<dbReference type="FunFam" id="2.100.10.30:FF:000001">
    <property type="entry name" value="Jacalin-related lectin 33"/>
    <property type="match status" value="3"/>
</dbReference>
<dbReference type="PANTHER" id="PTHR47293">
    <property type="entry name" value="JACALIN-RELATED LECTIN 3"/>
    <property type="match status" value="1"/>
</dbReference>
<dbReference type="Pfam" id="PF00931">
    <property type="entry name" value="NB-ARC"/>
    <property type="match status" value="1"/>
</dbReference>
<dbReference type="Gene3D" id="3.40.50.300">
    <property type="entry name" value="P-loop containing nucleotide triphosphate hydrolases"/>
    <property type="match status" value="1"/>
</dbReference>
<dbReference type="PROSITE" id="PS51752">
    <property type="entry name" value="JACALIN_LECTIN"/>
    <property type="match status" value="4"/>
</dbReference>
<dbReference type="InterPro" id="IPR001229">
    <property type="entry name" value="Jacalin-like_lectin_dom"/>
</dbReference>
<dbReference type="SUPFAM" id="SSF52540">
    <property type="entry name" value="P-loop containing nucleoside triphosphate hydrolases"/>
    <property type="match status" value="1"/>
</dbReference>
<dbReference type="InterPro" id="IPR042197">
    <property type="entry name" value="Apaf_helical"/>
</dbReference>
<keyword evidence="2" id="KW-0430">Lectin</keyword>
<dbReference type="InterPro" id="IPR035897">
    <property type="entry name" value="Toll_tir_struct_dom_sf"/>
</dbReference>
<evidence type="ECO:0000256" key="2">
    <source>
        <dbReference type="ARBA" id="ARBA00022734"/>
    </source>
</evidence>
<dbReference type="FunFam" id="3.40.50.10140:FF:000007">
    <property type="entry name" value="Disease resistance protein (TIR-NBS-LRR class)"/>
    <property type="match status" value="1"/>
</dbReference>
<keyword evidence="6" id="KW-1185">Reference proteome</keyword>
<dbReference type="Pfam" id="PF01582">
    <property type="entry name" value="TIR"/>
    <property type="match status" value="1"/>
</dbReference>
<feature type="domain" description="Jacalin-type lectin" evidence="5">
    <location>
        <begin position="599"/>
        <end position="739"/>
    </location>
</feature>
<dbReference type="Gene3D" id="2.100.10.30">
    <property type="entry name" value="Jacalin-like lectin domain"/>
    <property type="match status" value="4"/>
</dbReference>
<feature type="domain" description="Jacalin-type lectin" evidence="5">
    <location>
        <begin position="746"/>
        <end position="886"/>
    </location>
</feature>
<dbReference type="GeneID" id="116209956"/>
<dbReference type="InterPro" id="IPR002182">
    <property type="entry name" value="NB-ARC"/>
</dbReference>
<dbReference type="InterPro" id="IPR033734">
    <property type="entry name" value="Jacalin-like_lectin_dom_plant"/>
</dbReference>
<evidence type="ECO:0000259" key="5">
    <source>
        <dbReference type="PROSITE" id="PS51752"/>
    </source>
</evidence>
<accession>A0A6P8DUR5</accession>
<proteinExistence type="inferred from homology"/>
<sequence length="1031" mass="113737">MAGETSTQPPPAGAPPEWKYDVFVSFSGEDARKSFMSHLFRAFERAEISCYRDVDWDQRGRIVGPMLLEAIRGSRIALVLFTTHYSNSRWCLDELVEIMNCDGQVYRDHGHMVVPIFFDVEATDVRRQQGEFGRWLESSAAEQGEAKAAAWRAALYEAGDRSGLHLQNDANGDESLLIEKIVGQIYSKTAFRNSPYFIKDAVGIDDSASAVISLLDISSSHDVRVIGLHGTKGIGKTTLARLVCSRVYSKFEGVSFLENIGDAKKGDIIKFQKRLLNDVLKVKHLALDEQYSNRNLGLMRDKLHNRKVLLVLDDVNEKNIVTLLAGGRGGLLAHGSRILITTKDESLLDDLKVDCKCMVSGLGETESLQLFGRYAFDDGDGDQEACEELSRNLVHYAGGLPSAIITLRTWLFERKKDQWNKLLQRLERNPILDYTGECLENADSFLHPSESVVGPYGEHGGSSFDDKAYSGIRQMEIVVFGPVVGSIRIDYDHNGSLVRSCRHGESHEGQTSTVTLDYPDEYLTSISGCTNTNLCIIQSLSIHSNRRKYGPFGDENGNPFSFHDKQIKDGKILGFFGKCGSYVNSIGAYIGPISHPYSFKTIGPFGNQDGNSWDDGKHPDIRQIDVVFDTEVESISIIYDNHGHRTIPFTHGEKGGGKFYSVRLAYPYEYLRSISGYLREHLGRLILQSISFNSNRRNYGPFGREVGIPFRGPSTGGKIVGFYGSCNRHLESIGAYLEPASHRHHVRTVGPFGGNGGSPWDDGRHTGLRQIIIRSGDVIDSIKCVYDDNGTSSDGLKHGADGGPHSHTIEMDCANEYITSISGYFGEWGPMYLLFSLTFRSNKRVYGPYGPEQGTYFSSPPNTGKIVGLYGRSGLYLDCIGAYFAPAFDHLNPANTVGPFGGGSGNPWDDEKHTDVQQIFLSYGTVIDGMCCVYDKGKKSAHRGGSGGCSYTIELDCPNEYLTSISGYTGDFLGTTVVRSLTFQSNKKTHGPFGYSGGTPFSFTTSTGKLVGFYGLSGRFINSIGAYVDHF</sequence>
<gene>
    <name evidence="7" type="primary">LOC116209956</name>
</gene>
<dbReference type="InterPro" id="IPR000157">
    <property type="entry name" value="TIR_dom"/>
</dbReference>
<organism evidence="6 7">
    <name type="scientific">Punica granatum</name>
    <name type="common">Pomegranate</name>
    <dbReference type="NCBI Taxonomy" id="22663"/>
    <lineage>
        <taxon>Eukaryota</taxon>
        <taxon>Viridiplantae</taxon>
        <taxon>Streptophyta</taxon>
        <taxon>Embryophyta</taxon>
        <taxon>Tracheophyta</taxon>
        <taxon>Spermatophyta</taxon>
        <taxon>Magnoliopsida</taxon>
        <taxon>eudicotyledons</taxon>
        <taxon>Gunneridae</taxon>
        <taxon>Pentapetalae</taxon>
        <taxon>rosids</taxon>
        <taxon>malvids</taxon>
        <taxon>Myrtales</taxon>
        <taxon>Lythraceae</taxon>
        <taxon>Punica</taxon>
    </lineage>
</organism>
<dbReference type="PANTHER" id="PTHR47293:SF68">
    <property type="entry name" value="JACALIN-RELATED LECTIN 3"/>
    <property type="match status" value="1"/>
</dbReference>
<evidence type="ECO:0000313" key="6">
    <source>
        <dbReference type="Proteomes" id="UP000515151"/>
    </source>
</evidence>
<name>A0A6P8DUR5_PUNGR</name>
<feature type="domain" description="Jacalin-type lectin" evidence="5">
    <location>
        <begin position="894"/>
        <end position="1030"/>
    </location>
</feature>
<dbReference type="CDD" id="cd09612">
    <property type="entry name" value="Jacalin"/>
    <property type="match status" value="4"/>
</dbReference>
<dbReference type="Proteomes" id="UP000515151">
    <property type="component" value="Chromosome 6"/>
</dbReference>
<dbReference type="RefSeq" id="XP_031399585.1">
    <property type="nucleotide sequence ID" value="XM_031543725.1"/>
</dbReference>
<dbReference type="AlphaFoldDB" id="A0A6P8DUR5"/>
<dbReference type="SUPFAM" id="SSF51101">
    <property type="entry name" value="Mannose-binding lectins"/>
    <property type="match status" value="4"/>
</dbReference>
<dbReference type="PRINTS" id="PR00364">
    <property type="entry name" value="DISEASERSIST"/>
</dbReference>
<keyword evidence="3" id="KW-0520">NAD</keyword>
<dbReference type="InterPro" id="IPR027417">
    <property type="entry name" value="P-loop_NTPase"/>
</dbReference>
<reference evidence="6" key="1">
    <citation type="journal article" date="2020" name="Plant Biotechnol. J.">
        <title>The pomegranate (Punica granatum L.) draft genome dissects genetic divergence between soft- and hard-seeded cultivars.</title>
        <authorList>
            <person name="Luo X."/>
            <person name="Li H."/>
            <person name="Wu Z."/>
            <person name="Yao W."/>
            <person name="Zhao P."/>
            <person name="Cao D."/>
            <person name="Yu H."/>
            <person name="Li K."/>
            <person name="Poudel K."/>
            <person name="Zhao D."/>
            <person name="Zhang F."/>
            <person name="Xia X."/>
            <person name="Chen L."/>
            <person name="Wang Q."/>
            <person name="Jing D."/>
            <person name="Cao S."/>
        </authorList>
    </citation>
    <scope>NUCLEOTIDE SEQUENCE [LARGE SCALE GENOMIC DNA]</scope>
    <source>
        <strain evidence="6">cv. Tunisia</strain>
    </source>
</reference>
<dbReference type="Gene3D" id="1.10.8.430">
    <property type="entry name" value="Helical domain of apoptotic protease-activating factors"/>
    <property type="match status" value="1"/>
</dbReference>
<feature type="domain" description="TIR" evidence="4">
    <location>
        <begin position="18"/>
        <end position="189"/>
    </location>
</feature>
<dbReference type="GO" id="GO:0043531">
    <property type="term" value="F:ADP binding"/>
    <property type="evidence" value="ECO:0007669"/>
    <property type="project" value="InterPro"/>
</dbReference>
<dbReference type="PROSITE" id="PS50104">
    <property type="entry name" value="TIR"/>
    <property type="match status" value="1"/>
</dbReference>
<dbReference type="Gene3D" id="3.40.50.10140">
    <property type="entry name" value="Toll/interleukin-1 receptor homology (TIR) domain"/>
    <property type="match status" value="1"/>
</dbReference>
<dbReference type="Pfam" id="PF01419">
    <property type="entry name" value="Jacalin"/>
    <property type="match status" value="4"/>
</dbReference>
<evidence type="ECO:0000313" key="7">
    <source>
        <dbReference type="RefSeq" id="XP_031399585.1"/>
    </source>
</evidence>
<protein>
    <submittedName>
        <fullName evidence="7">Jacalin-related lectin 4-like</fullName>
    </submittedName>
</protein>
<dbReference type="OrthoDB" id="4325201at2759"/>
<feature type="domain" description="Jacalin-type lectin" evidence="5">
    <location>
        <begin position="450"/>
        <end position="592"/>
    </location>
</feature>
<evidence type="ECO:0000259" key="4">
    <source>
        <dbReference type="PROSITE" id="PS50104"/>
    </source>
</evidence>
<dbReference type="GO" id="GO:0007165">
    <property type="term" value="P:signal transduction"/>
    <property type="evidence" value="ECO:0007669"/>
    <property type="project" value="InterPro"/>
</dbReference>
<dbReference type="SMART" id="SM00255">
    <property type="entry name" value="TIR"/>
    <property type="match status" value="1"/>
</dbReference>